<dbReference type="FunFam" id="2.60.40.60:FF:000158">
    <property type="entry name" value="Dachsous cadherin-related 1"/>
    <property type="match status" value="1"/>
</dbReference>
<dbReference type="GO" id="GO:0045296">
    <property type="term" value="F:cadherin binding"/>
    <property type="evidence" value="ECO:0007669"/>
    <property type="project" value="TreeGrafter"/>
</dbReference>
<evidence type="ECO:0000256" key="1">
    <source>
        <dbReference type="ARBA" id="ARBA00004251"/>
    </source>
</evidence>
<dbReference type="GO" id="GO:0007156">
    <property type="term" value="P:homophilic cell adhesion via plasma membrane adhesion molecules"/>
    <property type="evidence" value="ECO:0007669"/>
    <property type="project" value="InterPro"/>
</dbReference>
<evidence type="ECO:0000259" key="16">
    <source>
        <dbReference type="PROSITE" id="PS50268"/>
    </source>
</evidence>
<dbReference type="InterPro" id="IPR015919">
    <property type="entry name" value="Cadherin-like_sf"/>
</dbReference>
<dbReference type="InterPro" id="IPR020894">
    <property type="entry name" value="Cadherin_CS"/>
</dbReference>
<keyword evidence="8" id="KW-0677">Repeat</keyword>
<dbReference type="GO" id="GO:0008013">
    <property type="term" value="F:beta-catenin binding"/>
    <property type="evidence" value="ECO:0007669"/>
    <property type="project" value="TreeGrafter"/>
</dbReference>
<dbReference type="SUPFAM" id="SSF49313">
    <property type="entry name" value="Cadherin-like"/>
    <property type="match status" value="5"/>
</dbReference>
<dbReference type="InterPro" id="IPR039808">
    <property type="entry name" value="Cadherin"/>
</dbReference>
<feature type="domain" description="Cadherin" evidence="16">
    <location>
        <begin position="382"/>
        <end position="489"/>
    </location>
</feature>
<name>A0A6J2UUC5_CHACN</name>
<dbReference type="GO" id="GO:0016477">
    <property type="term" value="P:cell migration"/>
    <property type="evidence" value="ECO:0007669"/>
    <property type="project" value="TreeGrafter"/>
</dbReference>
<dbReference type="SMART" id="SM00112">
    <property type="entry name" value="CA"/>
    <property type="match status" value="5"/>
</dbReference>
<organism evidence="17 18">
    <name type="scientific">Chanos chanos</name>
    <name type="common">Milkfish</name>
    <name type="synonym">Mugil chanos</name>
    <dbReference type="NCBI Taxonomy" id="29144"/>
    <lineage>
        <taxon>Eukaryota</taxon>
        <taxon>Metazoa</taxon>
        <taxon>Chordata</taxon>
        <taxon>Craniata</taxon>
        <taxon>Vertebrata</taxon>
        <taxon>Euteleostomi</taxon>
        <taxon>Actinopterygii</taxon>
        <taxon>Neopterygii</taxon>
        <taxon>Teleostei</taxon>
        <taxon>Ostariophysi</taxon>
        <taxon>Gonorynchiformes</taxon>
        <taxon>Chanidae</taxon>
        <taxon>Chanos</taxon>
    </lineage>
</organism>
<evidence type="ECO:0000256" key="5">
    <source>
        <dbReference type="ARBA" id="ARBA00022692"/>
    </source>
</evidence>
<keyword evidence="6" id="KW-0479">Metal-binding</keyword>
<evidence type="ECO:0000256" key="3">
    <source>
        <dbReference type="ARBA" id="ARBA00022475"/>
    </source>
</evidence>
<dbReference type="GO" id="GO:0000902">
    <property type="term" value="P:cell morphogenesis"/>
    <property type="evidence" value="ECO:0007669"/>
    <property type="project" value="TreeGrafter"/>
</dbReference>
<keyword evidence="12" id="KW-0472">Membrane</keyword>
<evidence type="ECO:0000313" key="18">
    <source>
        <dbReference type="RefSeq" id="XP_030623659.1"/>
    </source>
</evidence>
<dbReference type="Pfam" id="PF00028">
    <property type="entry name" value="Cadherin"/>
    <property type="match status" value="3"/>
</dbReference>
<dbReference type="GO" id="GO:0060027">
    <property type="term" value="P:convergent extension involved in gastrulation"/>
    <property type="evidence" value="ECO:0007669"/>
    <property type="project" value="UniProtKB-ARBA"/>
</dbReference>
<keyword evidence="3" id="KW-1003">Cell membrane</keyword>
<evidence type="ECO:0000256" key="11">
    <source>
        <dbReference type="ARBA" id="ARBA00022989"/>
    </source>
</evidence>
<proteinExistence type="predicted"/>
<gene>
    <name evidence="18" type="primary">LOC115806942</name>
</gene>
<dbReference type="Gene3D" id="2.60.40.60">
    <property type="entry name" value="Cadherins"/>
    <property type="match status" value="5"/>
</dbReference>
<evidence type="ECO:0000256" key="13">
    <source>
        <dbReference type="ARBA" id="ARBA00023180"/>
    </source>
</evidence>
<dbReference type="GeneID" id="115806942"/>
<evidence type="ECO:0000256" key="9">
    <source>
        <dbReference type="ARBA" id="ARBA00022837"/>
    </source>
</evidence>
<dbReference type="GO" id="GO:0044331">
    <property type="term" value="P:cell-cell adhesion mediated by cadherin"/>
    <property type="evidence" value="ECO:0007669"/>
    <property type="project" value="TreeGrafter"/>
</dbReference>
<dbReference type="PROSITE" id="PS00232">
    <property type="entry name" value="CADHERIN_1"/>
    <property type="match status" value="2"/>
</dbReference>
<evidence type="ECO:0000256" key="2">
    <source>
        <dbReference type="ARBA" id="ARBA00004496"/>
    </source>
</evidence>
<evidence type="ECO:0000256" key="10">
    <source>
        <dbReference type="ARBA" id="ARBA00022889"/>
    </source>
</evidence>
<evidence type="ECO:0000313" key="17">
    <source>
        <dbReference type="Proteomes" id="UP000504632"/>
    </source>
</evidence>
<dbReference type="InParanoid" id="A0A6J2UUC5"/>
<dbReference type="GO" id="GO:0007043">
    <property type="term" value="P:cell-cell junction assembly"/>
    <property type="evidence" value="ECO:0007669"/>
    <property type="project" value="TreeGrafter"/>
</dbReference>
<dbReference type="CDD" id="cd11304">
    <property type="entry name" value="Cadherin_repeat"/>
    <property type="match status" value="4"/>
</dbReference>
<dbReference type="FunFam" id="2.60.40.60:FF:000095">
    <property type="entry name" value="Cadherin 13"/>
    <property type="match status" value="1"/>
</dbReference>
<dbReference type="GO" id="GO:0005737">
    <property type="term" value="C:cytoplasm"/>
    <property type="evidence" value="ECO:0007669"/>
    <property type="project" value="UniProtKB-SubCell"/>
</dbReference>
<evidence type="ECO:0000256" key="8">
    <source>
        <dbReference type="ARBA" id="ARBA00022737"/>
    </source>
</evidence>
<feature type="domain" description="Cadherin" evidence="16">
    <location>
        <begin position="267"/>
        <end position="381"/>
    </location>
</feature>
<keyword evidence="10" id="KW-0130">Cell adhesion</keyword>
<feature type="domain" description="Cadherin" evidence="16">
    <location>
        <begin position="136"/>
        <end position="249"/>
    </location>
</feature>
<evidence type="ECO:0000256" key="15">
    <source>
        <dbReference type="SAM" id="SignalP"/>
    </source>
</evidence>
<keyword evidence="13" id="KW-0325">Glycoprotein</keyword>
<keyword evidence="4" id="KW-0963">Cytoplasm</keyword>
<evidence type="ECO:0000256" key="4">
    <source>
        <dbReference type="ARBA" id="ARBA00022490"/>
    </source>
</evidence>
<dbReference type="InterPro" id="IPR002126">
    <property type="entry name" value="Cadherin-like_dom"/>
</dbReference>
<keyword evidence="5" id="KW-0812">Transmembrane</keyword>
<dbReference type="PANTHER" id="PTHR24027">
    <property type="entry name" value="CADHERIN-23"/>
    <property type="match status" value="1"/>
</dbReference>
<feature type="signal peptide" evidence="15">
    <location>
        <begin position="1"/>
        <end position="16"/>
    </location>
</feature>
<dbReference type="GO" id="GO:0005509">
    <property type="term" value="F:calcium ion binding"/>
    <property type="evidence" value="ECO:0007669"/>
    <property type="project" value="UniProtKB-UniRule"/>
</dbReference>
<dbReference type="OrthoDB" id="9045962at2759"/>
<dbReference type="GO" id="GO:0034332">
    <property type="term" value="P:adherens junction organization"/>
    <property type="evidence" value="ECO:0007669"/>
    <property type="project" value="TreeGrafter"/>
</dbReference>
<dbReference type="PROSITE" id="PS50268">
    <property type="entry name" value="CADHERIN_2"/>
    <property type="match status" value="4"/>
</dbReference>
<evidence type="ECO:0000256" key="7">
    <source>
        <dbReference type="ARBA" id="ARBA00022729"/>
    </source>
</evidence>
<keyword evidence="9 14" id="KW-0106">Calcium</keyword>
<keyword evidence="17" id="KW-1185">Reference proteome</keyword>
<comment type="subcellular location">
    <subcellularLocation>
        <location evidence="1">Cell membrane</location>
        <topology evidence="1">Single-pass type I membrane protein</topology>
    </subcellularLocation>
    <subcellularLocation>
        <location evidence="2">Cytoplasm</location>
    </subcellularLocation>
</comment>
<dbReference type="PRINTS" id="PR00205">
    <property type="entry name" value="CADHERIN"/>
</dbReference>
<protein>
    <submittedName>
        <fullName evidence="18">Cadherin-like protein 26</fullName>
    </submittedName>
</protein>
<keyword evidence="7 15" id="KW-0732">Signal</keyword>
<dbReference type="RefSeq" id="XP_030623659.1">
    <property type="nucleotide sequence ID" value="XM_030767799.1"/>
</dbReference>
<accession>A0A6J2UUC5</accession>
<evidence type="ECO:0000256" key="14">
    <source>
        <dbReference type="PROSITE-ProRule" id="PRU00043"/>
    </source>
</evidence>
<dbReference type="GO" id="GO:0016342">
    <property type="term" value="C:catenin complex"/>
    <property type="evidence" value="ECO:0007669"/>
    <property type="project" value="TreeGrafter"/>
</dbReference>
<evidence type="ECO:0000256" key="12">
    <source>
        <dbReference type="ARBA" id="ARBA00023136"/>
    </source>
</evidence>
<dbReference type="FunFam" id="2.60.40.60:FF:000011">
    <property type="entry name" value="Cadherin 1"/>
    <property type="match status" value="1"/>
</dbReference>
<evidence type="ECO:0000256" key="6">
    <source>
        <dbReference type="ARBA" id="ARBA00022723"/>
    </source>
</evidence>
<dbReference type="AlphaFoldDB" id="A0A6J2UUC5"/>
<dbReference type="Proteomes" id="UP000504632">
    <property type="component" value="Chromosome 3"/>
</dbReference>
<dbReference type="GO" id="GO:0005912">
    <property type="term" value="C:adherens junction"/>
    <property type="evidence" value="ECO:0007669"/>
    <property type="project" value="TreeGrafter"/>
</dbReference>
<dbReference type="FunFam" id="2.60.40.60:FF:000019">
    <property type="entry name" value="Cadherin 2"/>
    <property type="match status" value="1"/>
</dbReference>
<dbReference type="GO" id="GO:0016339">
    <property type="term" value="P:calcium-dependent cell-cell adhesion via plasma membrane cell adhesion molecules"/>
    <property type="evidence" value="ECO:0007669"/>
    <property type="project" value="TreeGrafter"/>
</dbReference>
<dbReference type="PANTHER" id="PTHR24027:SF433">
    <property type="entry name" value="CADHERIN 27-RELATED"/>
    <property type="match status" value="1"/>
</dbReference>
<feature type="domain" description="Cadherin" evidence="16">
    <location>
        <begin position="62"/>
        <end position="135"/>
    </location>
</feature>
<feature type="chain" id="PRO_5026924815" evidence="15">
    <location>
        <begin position="17"/>
        <end position="670"/>
    </location>
</feature>
<reference evidence="18" key="1">
    <citation type="submission" date="2025-08" db="UniProtKB">
        <authorList>
            <consortium name="RefSeq"/>
        </authorList>
    </citation>
    <scope>IDENTIFICATION</scope>
</reference>
<keyword evidence="11" id="KW-1133">Transmembrane helix</keyword>
<sequence length="670" mass="74968">MSNNMISLLLIMCVNAIEVTSEKQWFRQKRAWIIDSFSIEEEHPGPFPYELGQLSLEKKFMLNFVVHGQGVDEDPKGILEIDNEGVITVHKKVDYEKYKVLRVRFEAKYISTGETQTNLAIDISIKDINDHAPQFSSEKYEVSVQESTQQGEHLVTLSAADGDDSRTNNGTFSFTIVSVTPNNDNVKFFIKKQDSQIAEISFKGCLDYETAQKYTILVEAKDHGEKVQLSSTTTVIINIIDRNNHLPVFSGLTGTGNVKERETDIPVYRLQVTDRDTEKTAAWKAKYIINGDPWKYFKIETDPASNEGVITVVKPLDFEEHAHRNLLVTVENEEAFFSCEVKGRPSKGLWDVVYSRTLNMTQHLGFPLNITVEDVNDPPVFTEAVKHVTVFENVVPGKQLETFTAQDLDRRHSNTFEFFKGNDPANWVTVDSKTGQVSTAKVIDRESSFVKDSTYTVTLLAVDNGEPPMTGTGTLIIHIKDQNDNVPVLSENKLNLCLSDEPTRTKLSAVDPDLPPYSGPFLFELIGDVEGKWSLDPFNGTVSLVKGNSVHAGNYTLTLKISDLQEKYSLQLLSVVVCDCSVTSDCRHRKTSTWLGGGGVGIKLNAFLDLEEKPGHYEPSIYAYEGDYDGNTNLDAISIPDSGFTLEELNNLDPKFKQLASICQPDLVKM</sequence>